<evidence type="ECO:0000256" key="1">
    <source>
        <dbReference type="ARBA" id="ARBA00022737"/>
    </source>
</evidence>
<dbReference type="PROSITE" id="PS50005">
    <property type="entry name" value="TPR"/>
    <property type="match status" value="5"/>
</dbReference>
<organism evidence="5 6">
    <name type="scientific">Scytonema tolypothrichoides VB-61278_2</name>
    <dbReference type="NCBI Taxonomy" id="3232314"/>
    <lineage>
        <taxon>Bacteria</taxon>
        <taxon>Bacillati</taxon>
        <taxon>Cyanobacteriota</taxon>
        <taxon>Cyanophyceae</taxon>
        <taxon>Nostocales</taxon>
        <taxon>Scytonemataceae</taxon>
        <taxon>Scytonema</taxon>
    </lineage>
</organism>
<dbReference type="InterPro" id="IPR050498">
    <property type="entry name" value="Ycf3"/>
</dbReference>
<feature type="repeat" description="TPR" evidence="3">
    <location>
        <begin position="182"/>
        <end position="215"/>
    </location>
</feature>
<accession>A0ABW8WIY7</accession>
<dbReference type="Pfam" id="PF13432">
    <property type="entry name" value="TPR_16"/>
    <property type="match status" value="1"/>
</dbReference>
<feature type="repeat" description="TPR" evidence="3">
    <location>
        <begin position="75"/>
        <end position="108"/>
    </location>
</feature>
<evidence type="ECO:0000256" key="2">
    <source>
        <dbReference type="ARBA" id="ARBA00022803"/>
    </source>
</evidence>
<evidence type="ECO:0000256" key="3">
    <source>
        <dbReference type="PROSITE-ProRule" id="PRU00339"/>
    </source>
</evidence>
<feature type="repeat" description="TPR" evidence="3">
    <location>
        <begin position="143"/>
        <end position="176"/>
    </location>
</feature>
<dbReference type="PANTHER" id="PTHR44858">
    <property type="entry name" value="TETRATRICOPEPTIDE REPEAT PROTEIN 6"/>
    <property type="match status" value="1"/>
</dbReference>
<dbReference type="SMART" id="SM00028">
    <property type="entry name" value="TPR"/>
    <property type="match status" value="7"/>
</dbReference>
<evidence type="ECO:0000313" key="5">
    <source>
        <dbReference type="EMBL" id="MFL9460956.1"/>
    </source>
</evidence>
<feature type="repeat" description="TPR" evidence="3">
    <location>
        <begin position="109"/>
        <end position="142"/>
    </location>
</feature>
<evidence type="ECO:0000313" key="6">
    <source>
        <dbReference type="Proteomes" id="UP001628874"/>
    </source>
</evidence>
<dbReference type="InterPro" id="IPR019734">
    <property type="entry name" value="TPR_rpt"/>
</dbReference>
<proteinExistence type="predicted"/>
<protein>
    <submittedName>
        <fullName evidence="5">Tetratricopeptide repeat protein</fullName>
    </submittedName>
</protein>
<reference evidence="5 6" key="1">
    <citation type="submission" date="2024-07" db="EMBL/GenBank/DDBJ databases">
        <authorList>
            <person name="Tripathy S."/>
        </authorList>
    </citation>
    <scope>NUCLEOTIDE SEQUENCE [LARGE SCALE GENOMIC DNA]</scope>
    <source>
        <strain evidence="5 6">VB-61278_2</strain>
    </source>
</reference>
<feature type="repeat" description="TPR" evidence="3">
    <location>
        <begin position="216"/>
        <end position="249"/>
    </location>
</feature>
<keyword evidence="6" id="KW-1185">Reference proteome</keyword>
<dbReference type="EMBL" id="JBFQGM010000003">
    <property type="protein sequence ID" value="MFL9460956.1"/>
    <property type="molecule type" value="Genomic_DNA"/>
</dbReference>
<keyword evidence="2 3" id="KW-0802">TPR repeat</keyword>
<feature type="transmembrane region" description="Helical" evidence="4">
    <location>
        <begin position="7"/>
        <end position="30"/>
    </location>
</feature>
<dbReference type="Pfam" id="PF13414">
    <property type="entry name" value="TPR_11"/>
    <property type="match status" value="1"/>
</dbReference>
<dbReference type="SUPFAM" id="SSF48452">
    <property type="entry name" value="TPR-like"/>
    <property type="match status" value="1"/>
</dbReference>
<keyword evidence="4" id="KW-0812">Transmembrane</keyword>
<keyword evidence="4" id="KW-1133">Transmembrane helix</keyword>
<dbReference type="Proteomes" id="UP001628874">
    <property type="component" value="Unassembled WGS sequence"/>
</dbReference>
<keyword evidence="1" id="KW-0677">Repeat</keyword>
<evidence type="ECO:0000256" key="4">
    <source>
        <dbReference type="SAM" id="Phobius"/>
    </source>
</evidence>
<dbReference type="PANTHER" id="PTHR44858:SF1">
    <property type="entry name" value="UDP-N-ACETYLGLUCOSAMINE--PEPTIDE N-ACETYLGLUCOSAMINYLTRANSFERASE SPINDLY-RELATED"/>
    <property type="match status" value="1"/>
</dbReference>
<dbReference type="InterPro" id="IPR011990">
    <property type="entry name" value="TPR-like_helical_dom_sf"/>
</dbReference>
<keyword evidence="4" id="KW-0472">Membrane</keyword>
<comment type="caution">
    <text evidence="5">The sequence shown here is derived from an EMBL/GenBank/DDBJ whole genome shotgun (WGS) entry which is preliminary data.</text>
</comment>
<dbReference type="Pfam" id="PF00515">
    <property type="entry name" value="TPR_1"/>
    <property type="match status" value="2"/>
</dbReference>
<sequence length="326" mass="36562">MNHFNQCFRFILNFSIAVGFVCFFLTLPAYPSPAPNIQMTAGDFFKLGVEKMLDSNYRLAVKDFTEAIQLRSHFTAAYSNRCLANLQLGDYQNAIADCDRAIEFAPNNAEPYLNRGLARYRLGHYQAAIADNDRAIALQPNNFKAYYNRGVASAMLGNYQQAISDYNLALTQIPQTSNLLLAEIYNERGLAHFQLLNLQTALLDFSTALRLDPNNYRAYYNRGCVCGRSGDNKSAIADFTASLKLQPNNASAHFNRGVAYDLLGYKQAAITDLQKAADNFAFHQETAAHRKTLDFLQNIRRQLPFLSEIALVAKKSLFTLCTPSII</sequence>
<dbReference type="Gene3D" id="1.25.40.10">
    <property type="entry name" value="Tetratricopeptide repeat domain"/>
    <property type="match status" value="3"/>
</dbReference>
<gene>
    <name evidence="5" type="ORF">AB0759_09985</name>
</gene>
<name>A0ABW8WIY7_9CYAN</name>